<dbReference type="EMBL" id="BARS01045666">
    <property type="protein sequence ID" value="GAG35274.1"/>
    <property type="molecule type" value="Genomic_DNA"/>
</dbReference>
<gene>
    <name evidence="3" type="ORF">S01H1_68841</name>
</gene>
<dbReference type="PANTHER" id="PTHR45753:SF3">
    <property type="entry name" value="ORNITHINE TRANSCARBAMYLASE, MITOCHONDRIAL"/>
    <property type="match status" value="1"/>
</dbReference>
<reference evidence="3" key="1">
    <citation type="journal article" date="2014" name="Front. Microbiol.">
        <title>High frequency of phylogenetically diverse reductive dehalogenase-homologous genes in deep subseafloor sedimentary metagenomes.</title>
        <authorList>
            <person name="Kawai M."/>
            <person name="Futagami T."/>
            <person name="Toyoda A."/>
            <person name="Takaki Y."/>
            <person name="Nishi S."/>
            <person name="Hori S."/>
            <person name="Arai W."/>
            <person name="Tsubouchi T."/>
            <person name="Morono Y."/>
            <person name="Uchiyama I."/>
            <person name="Ito T."/>
            <person name="Fujiyama A."/>
            <person name="Inagaki F."/>
            <person name="Takami H."/>
        </authorList>
    </citation>
    <scope>NUCLEOTIDE SEQUENCE</scope>
    <source>
        <strain evidence="3">Expedition CK06-06</strain>
    </source>
</reference>
<evidence type="ECO:0000313" key="3">
    <source>
        <dbReference type="EMBL" id="GAG35274.1"/>
    </source>
</evidence>
<dbReference type="GO" id="GO:0016597">
    <property type="term" value="F:amino acid binding"/>
    <property type="evidence" value="ECO:0007669"/>
    <property type="project" value="InterPro"/>
</dbReference>
<dbReference type="PANTHER" id="PTHR45753">
    <property type="entry name" value="ORNITHINE CARBAMOYLTRANSFERASE, MITOCHONDRIAL"/>
    <property type="match status" value="1"/>
</dbReference>
<dbReference type="GO" id="GO:0004585">
    <property type="term" value="F:ornithine carbamoyltransferase activity"/>
    <property type="evidence" value="ECO:0007669"/>
    <property type="project" value="TreeGrafter"/>
</dbReference>
<dbReference type="InterPro" id="IPR036901">
    <property type="entry name" value="Asp/Orn_carbamoylTrfase_sf"/>
</dbReference>
<proteinExistence type="predicted"/>
<dbReference type="PRINTS" id="PR00100">
    <property type="entry name" value="AOTCASE"/>
</dbReference>
<sequence length="126" mass="14150">LMKATEDAEITGGSVNIEHNMREAVQGADAINIYSWVSPEQYKTIKKTGKLDILPHVKNPEEYKKWIVTKDLVDLAKRDAVVMHCLPASRGEQVTDEVLDGPKSIIFDEAENRLHVQKALLSLLIK</sequence>
<keyword evidence="1" id="KW-0808">Transferase</keyword>
<dbReference type="Gene3D" id="3.40.50.1370">
    <property type="entry name" value="Aspartate/ornithine carbamoyltransferase"/>
    <property type="match status" value="1"/>
</dbReference>
<organism evidence="3">
    <name type="scientific">marine sediment metagenome</name>
    <dbReference type="NCBI Taxonomy" id="412755"/>
    <lineage>
        <taxon>unclassified sequences</taxon>
        <taxon>metagenomes</taxon>
        <taxon>ecological metagenomes</taxon>
    </lineage>
</organism>
<feature type="non-terminal residue" evidence="3">
    <location>
        <position position="1"/>
    </location>
</feature>
<dbReference type="GO" id="GO:0019240">
    <property type="term" value="P:citrulline biosynthetic process"/>
    <property type="evidence" value="ECO:0007669"/>
    <property type="project" value="TreeGrafter"/>
</dbReference>
<dbReference type="InterPro" id="IPR006130">
    <property type="entry name" value="Asp/Orn_carbamoylTrfase"/>
</dbReference>
<feature type="domain" description="Aspartate/ornithine carbamoyltransferase Asp/Orn-binding" evidence="2">
    <location>
        <begin position="2"/>
        <end position="123"/>
    </location>
</feature>
<evidence type="ECO:0000256" key="1">
    <source>
        <dbReference type="ARBA" id="ARBA00022679"/>
    </source>
</evidence>
<dbReference type="SUPFAM" id="SSF53671">
    <property type="entry name" value="Aspartate/ornithine carbamoyltransferase"/>
    <property type="match status" value="1"/>
</dbReference>
<dbReference type="GO" id="GO:0042450">
    <property type="term" value="P:L-arginine biosynthetic process via ornithine"/>
    <property type="evidence" value="ECO:0007669"/>
    <property type="project" value="TreeGrafter"/>
</dbReference>
<protein>
    <recommendedName>
        <fullName evidence="2">Aspartate/ornithine carbamoyltransferase Asp/Orn-binding domain-containing protein</fullName>
    </recommendedName>
</protein>
<dbReference type="AlphaFoldDB" id="X0WWA4"/>
<dbReference type="InterPro" id="IPR006131">
    <property type="entry name" value="Asp_carbamoyltransf_Asp/Orn-bd"/>
</dbReference>
<comment type="caution">
    <text evidence="3">The sequence shown here is derived from an EMBL/GenBank/DDBJ whole genome shotgun (WGS) entry which is preliminary data.</text>
</comment>
<evidence type="ECO:0000259" key="2">
    <source>
        <dbReference type="Pfam" id="PF00185"/>
    </source>
</evidence>
<name>X0WWA4_9ZZZZ</name>
<dbReference type="Pfam" id="PF00185">
    <property type="entry name" value="OTCace"/>
    <property type="match status" value="1"/>
</dbReference>
<accession>X0WWA4</accession>